<evidence type="ECO:0000259" key="4">
    <source>
        <dbReference type="Pfam" id="PF00496"/>
    </source>
</evidence>
<dbReference type="Pfam" id="PF00496">
    <property type="entry name" value="SBP_bac_5"/>
    <property type="match status" value="1"/>
</dbReference>
<dbReference type="PANTHER" id="PTHR30290:SF65">
    <property type="entry name" value="MONOACYL PHOSPHATIDYLINOSITOL TETRAMANNOSIDE-BINDING PROTEIN LPQW-RELATED"/>
    <property type="match status" value="1"/>
</dbReference>
<dbReference type="GO" id="GO:0043190">
    <property type="term" value="C:ATP-binding cassette (ABC) transporter complex"/>
    <property type="evidence" value="ECO:0007669"/>
    <property type="project" value="InterPro"/>
</dbReference>
<dbReference type="CDD" id="cd08513">
    <property type="entry name" value="PBP2_thermophilic_Hb8_like"/>
    <property type="match status" value="1"/>
</dbReference>
<dbReference type="Gene3D" id="3.10.105.10">
    <property type="entry name" value="Dipeptide-binding Protein, Domain 3"/>
    <property type="match status" value="1"/>
</dbReference>
<dbReference type="InterPro" id="IPR039424">
    <property type="entry name" value="SBP_5"/>
</dbReference>
<dbReference type="Proteomes" id="UP001337723">
    <property type="component" value="Chromosome"/>
</dbReference>
<proteinExistence type="inferred from homology"/>
<dbReference type="KEGG" id="rmai:MACH21_22400"/>
<dbReference type="SUPFAM" id="SSF53850">
    <property type="entry name" value="Periplasmic binding protein-like II"/>
    <property type="match status" value="1"/>
</dbReference>
<dbReference type="PIRSF" id="PIRSF002741">
    <property type="entry name" value="MppA"/>
    <property type="match status" value="1"/>
</dbReference>
<dbReference type="GO" id="GO:1904680">
    <property type="term" value="F:peptide transmembrane transporter activity"/>
    <property type="evidence" value="ECO:0007669"/>
    <property type="project" value="TreeGrafter"/>
</dbReference>
<evidence type="ECO:0000313" key="5">
    <source>
        <dbReference type="EMBL" id="BDW86063.1"/>
    </source>
</evidence>
<name>A0AA48HD22_9RHOB</name>
<evidence type="ECO:0000256" key="2">
    <source>
        <dbReference type="ARBA" id="ARBA00005695"/>
    </source>
</evidence>
<feature type="chain" id="PRO_5041427770" evidence="3">
    <location>
        <begin position="23"/>
        <end position="567"/>
    </location>
</feature>
<feature type="domain" description="Solute-binding protein family 5" evidence="4">
    <location>
        <begin position="71"/>
        <end position="473"/>
    </location>
</feature>
<protein>
    <submittedName>
        <fullName evidence="5">ABC transporter substrate-binding protein</fullName>
    </submittedName>
</protein>
<dbReference type="EMBL" id="AP027266">
    <property type="protein sequence ID" value="BDW86063.1"/>
    <property type="molecule type" value="Genomic_DNA"/>
</dbReference>
<dbReference type="InterPro" id="IPR030678">
    <property type="entry name" value="Peptide/Ni-bd"/>
</dbReference>
<organism evidence="5 6">
    <name type="scientific">Roseicyclus marinus</name>
    <dbReference type="NCBI Taxonomy" id="2161673"/>
    <lineage>
        <taxon>Bacteria</taxon>
        <taxon>Pseudomonadati</taxon>
        <taxon>Pseudomonadota</taxon>
        <taxon>Alphaproteobacteria</taxon>
        <taxon>Rhodobacterales</taxon>
        <taxon>Roseobacteraceae</taxon>
        <taxon>Roseicyclus</taxon>
    </lineage>
</organism>
<evidence type="ECO:0000256" key="3">
    <source>
        <dbReference type="SAM" id="SignalP"/>
    </source>
</evidence>
<reference evidence="5 6" key="1">
    <citation type="submission" date="2023-01" db="EMBL/GenBank/DDBJ databases">
        <title>Complete genome sequence of Roseicyclus marinus strain Dej080120_10.</title>
        <authorList>
            <person name="Ueki S."/>
            <person name="Maruyama F."/>
        </authorList>
    </citation>
    <scope>NUCLEOTIDE SEQUENCE [LARGE SCALE GENOMIC DNA]</scope>
    <source>
        <strain evidence="5 6">Dej080120_10</strain>
    </source>
</reference>
<evidence type="ECO:0000313" key="6">
    <source>
        <dbReference type="Proteomes" id="UP001337723"/>
    </source>
</evidence>
<gene>
    <name evidence="5" type="ORF">MACH21_22400</name>
</gene>
<dbReference type="RefSeq" id="WP_338271953.1">
    <property type="nucleotide sequence ID" value="NZ_AP027266.1"/>
</dbReference>
<dbReference type="GO" id="GO:0015833">
    <property type="term" value="P:peptide transport"/>
    <property type="evidence" value="ECO:0007669"/>
    <property type="project" value="TreeGrafter"/>
</dbReference>
<comment type="similarity">
    <text evidence="2">Belongs to the bacterial solute-binding protein 5 family.</text>
</comment>
<accession>A0AA48HD22</accession>
<keyword evidence="6" id="KW-1185">Reference proteome</keyword>
<evidence type="ECO:0000256" key="1">
    <source>
        <dbReference type="ARBA" id="ARBA00004418"/>
    </source>
</evidence>
<keyword evidence="3" id="KW-0732">Signal</keyword>
<dbReference type="InterPro" id="IPR000914">
    <property type="entry name" value="SBP_5_dom"/>
</dbReference>
<dbReference type="GO" id="GO:0030288">
    <property type="term" value="C:outer membrane-bounded periplasmic space"/>
    <property type="evidence" value="ECO:0007669"/>
    <property type="project" value="UniProtKB-ARBA"/>
</dbReference>
<sequence length="567" mass="60901">MKRTSLLLGATALVLAPAAALAERGSSGHLNIIYWQAPSTLNPYLSGGTKEVESASLILESLARFDDTGTMVPWLAESIPTVENGGVSEDLTSITWTIAEGVTWSDGSALTPADFIFTWEYCTHPEGGCAQASYFDGVTSVEAVDDRTLRVNFANSTPFPYTAFVGSESPVLQAAQFADCLGARAPECTEANFGPIGTGPFVVDDFRPNDVIELSANPNFRFPDRPYFATVTFKGGGDATAAARSVCETGEFDYAWNLQIDPTILSGMAAQGNCTVVTAFGTSVERLHLNQTNPDPALGDARSTVEGGPHPFLTNPIIGQAMSMAIDRALIVEIGYGAGGQPTCNVLPAPELYASTANDACLVQDIPGAIALLDGAGIVDSDGDGIREYEGTPLRVLYQTSTNAVRQDTQALIKQWWAEIGIDAELRNIDASVFFGGDPASPDTFQKFYADVEMYTNNFAGVDPQAYMASWLCSDIPGPDSQWQGSNIQRFCDPAYDALVAEMAQTADLQERGRIARAQNDMIIQSYSIIPLVHRGGVSAHAASIEGIRMSDWDSELWNIMDWRRAQ</sequence>
<dbReference type="PANTHER" id="PTHR30290">
    <property type="entry name" value="PERIPLASMIC BINDING COMPONENT OF ABC TRANSPORTER"/>
    <property type="match status" value="1"/>
</dbReference>
<dbReference type="AlphaFoldDB" id="A0AA48HD22"/>
<dbReference type="Gene3D" id="3.40.190.10">
    <property type="entry name" value="Periplasmic binding protein-like II"/>
    <property type="match status" value="1"/>
</dbReference>
<feature type="signal peptide" evidence="3">
    <location>
        <begin position="1"/>
        <end position="22"/>
    </location>
</feature>
<comment type="subcellular location">
    <subcellularLocation>
        <location evidence="1">Periplasm</location>
    </subcellularLocation>
</comment>